<evidence type="ECO:0000313" key="1">
    <source>
        <dbReference type="EMBL" id="KAK0067706.1"/>
    </source>
</evidence>
<dbReference type="EMBL" id="JASAOG010000006">
    <property type="protein sequence ID" value="KAK0067706.1"/>
    <property type="molecule type" value="Genomic_DNA"/>
</dbReference>
<reference evidence="1" key="2">
    <citation type="submission" date="2023-04" db="EMBL/GenBank/DDBJ databases">
        <authorList>
            <person name="Bu L."/>
            <person name="Lu L."/>
            <person name="Laidemitt M.R."/>
            <person name="Zhang S.M."/>
            <person name="Mutuku M."/>
            <person name="Mkoji G."/>
            <person name="Steinauer M."/>
            <person name="Loker E.S."/>
        </authorList>
    </citation>
    <scope>NUCLEOTIDE SEQUENCE</scope>
    <source>
        <strain evidence="1">KasaAsao</strain>
        <tissue evidence="1">Whole Snail</tissue>
    </source>
</reference>
<gene>
    <name evidence="1" type="ORF">Bpfe_002547</name>
</gene>
<comment type="caution">
    <text evidence="1">The sequence shown here is derived from an EMBL/GenBank/DDBJ whole genome shotgun (WGS) entry which is preliminary data.</text>
</comment>
<dbReference type="AlphaFoldDB" id="A0AAD8C757"/>
<organism evidence="1 2">
    <name type="scientific">Biomphalaria pfeifferi</name>
    <name type="common">Bloodfluke planorb</name>
    <name type="synonym">Freshwater snail</name>
    <dbReference type="NCBI Taxonomy" id="112525"/>
    <lineage>
        <taxon>Eukaryota</taxon>
        <taxon>Metazoa</taxon>
        <taxon>Spiralia</taxon>
        <taxon>Lophotrochozoa</taxon>
        <taxon>Mollusca</taxon>
        <taxon>Gastropoda</taxon>
        <taxon>Heterobranchia</taxon>
        <taxon>Euthyneura</taxon>
        <taxon>Panpulmonata</taxon>
        <taxon>Hygrophila</taxon>
        <taxon>Lymnaeoidea</taxon>
        <taxon>Planorbidae</taxon>
        <taxon>Biomphalaria</taxon>
    </lineage>
</organism>
<name>A0AAD8C757_BIOPF</name>
<accession>A0AAD8C757</accession>
<proteinExistence type="predicted"/>
<keyword evidence="2" id="KW-1185">Reference proteome</keyword>
<reference evidence="1" key="1">
    <citation type="journal article" date="2023" name="PLoS Negl. Trop. Dis.">
        <title>A genome sequence for Biomphalaria pfeifferi, the major vector snail for the human-infecting parasite Schistosoma mansoni.</title>
        <authorList>
            <person name="Bu L."/>
            <person name="Lu L."/>
            <person name="Laidemitt M.R."/>
            <person name="Zhang S.M."/>
            <person name="Mutuku M."/>
            <person name="Mkoji G."/>
            <person name="Steinauer M."/>
            <person name="Loker E.S."/>
        </authorList>
    </citation>
    <scope>NUCLEOTIDE SEQUENCE</scope>
    <source>
        <strain evidence="1">KasaAsao</strain>
    </source>
</reference>
<dbReference type="Proteomes" id="UP001233172">
    <property type="component" value="Unassembled WGS sequence"/>
</dbReference>
<sequence length="242" mass="27613">MGEKEVQYSEGSELNLHGEFKNCSKNPNHFNFIPVDQFRLEHLPERYRNDDIFEFINLTAQLTVRVVCTYVSKKRPLTWPGTSLKYLFSDMRGEEMNSTGTGRVWVVTLAKEGGGNEESDDELYQDGKEYHEGPDNGAEQEAAHVAREEMEQINTCVCENCKESDSPSSEFGWVKVITARYVVFNNKEARSASCHLFFDSDRGGNPKTILTVVKMATLNPKLDWCWLKCVTCWRGSLKCAKK</sequence>
<evidence type="ECO:0000313" key="2">
    <source>
        <dbReference type="Proteomes" id="UP001233172"/>
    </source>
</evidence>
<protein>
    <submittedName>
        <fullName evidence="1">Uncharacterized protein</fullName>
    </submittedName>
</protein>